<accession>A0A327WJ62</accession>
<evidence type="ECO:0000313" key="2">
    <source>
        <dbReference type="Proteomes" id="UP000248790"/>
    </source>
</evidence>
<name>A0A327WJ62_LARAB</name>
<proteinExistence type="predicted"/>
<organism evidence="1 2">
    <name type="scientific">Larkinella arboricola</name>
    <dbReference type="NCBI Taxonomy" id="643671"/>
    <lineage>
        <taxon>Bacteria</taxon>
        <taxon>Pseudomonadati</taxon>
        <taxon>Bacteroidota</taxon>
        <taxon>Cytophagia</taxon>
        <taxon>Cytophagales</taxon>
        <taxon>Spirosomataceae</taxon>
        <taxon>Larkinella</taxon>
    </lineage>
</organism>
<comment type="caution">
    <text evidence="1">The sequence shown here is derived from an EMBL/GenBank/DDBJ whole genome shotgun (WGS) entry which is preliminary data.</text>
</comment>
<protein>
    <submittedName>
        <fullName evidence="1">Uncharacterized protein</fullName>
    </submittedName>
</protein>
<dbReference type="AlphaFoldDB" id="A0A327WJ62"/>
<evidence type="ECO:0000313" key="1">
    <source>
        <dbReference type="EMBL" id="RAJ89879.1"/>
    </source>
</evidence>
<keyword evidence="2" id="KW-1185">Reference proteome</keyword>
<sequence length="41" mass="4411">MLCALLSTLIAFKTGYDFGSQPDLLSKSLLNLLAFVSAYKG</sequence>
<gene>
    <name evidence="1" type="ORF">LX87_05648</name>
</gene>
<dbReference type="EMBL" id="QLMC01000020">
    <property type="protein sequence ID" value="RAJ89879.1"/>
    <property type="molecule type" value="Genomic_DNA"/>
</dbReference>
<reference evidence="1 2" key="1">
    <citation type="submission" date="2018-06" db="EMBL/GenBank/DDBJ databases">
        <title>Genomic Encyclopedia of Archaeal and Bacterial Type Strains, Phase II (KMG-II): from individual species to whole genera.</title>
        <authorList>
            <person name="Goeker M."/>
        </authorList>
    </citation>
    <scope>NUCLEOTIDE SEQUENCE [LARGE SCALE GENOMIC DNA]</scope>
    <source>
        <strain evidence="1 2">DSM 21851</strain>
    </source>
</reference>
<dbReference type="Proteomes" id="UP000248790">
    <property type="component" value="Unassembled WGS sequence"/>
</dbReference>